<accession>A0A154P7U1</accession>
<dbReference type="EMBL" id="KQ434836">
    <property type="protein sequence ID" value="KZC07937.1"/>
    <property type="molecule type" value="Genomic_DNA"/>
</dbReference>
<proteinExistence type="predicted"/>
<dbReference type="AlphaFoldDB" id="A0A154P7U1"/>
<dbReference type="OrthoDB" id="10060618at2759"/>
<dbReference type="Proteomes" id="UP000076502">
    <property type="component" value="Unassembled WGS sequence"/>
</dbReference>
<evidence type="ECO:0000313" key="2">
    <source>
        <dbReference type="Proteomes" id="UP000076502"/>
    </source>
</evidence>
<organism evidence="1 2">
    <name type="scientific">Dufourea novaeangliae</name>
    <name type="common">Sweat bee</name>
    <dbReference type="NCBI Taxonomy" id="178035"/>
    <lineage>
        <taxon>Eukaryota</taxon>
        <taxon>Metazoa</taxon>
        <taxon>Ecdysozoa</taxon>
        <taxon>Arthropoda</taxon>
        <taxon>Hexapoda</taxon>
        <taxon>Insecta</taxon>
        <taxon>Pterygota</taxon>
        <taxon>Neoptera</taxon>
        <taxon>Endopterygota</taxon>
        <taxon>Hymenoptera</taxon>
        <taxon>Apocrita</taxon>
        <taxon>Aculeata</taxon>
        <taxon>Apoidea</taxon>
        <taxon>Anthophila</taxon>
        <taxon>Halictidae</taxon>
        <taxon>Rophitinae</taxon>
        <taxon>Dufourea</taxon>
    </lineage>
</organism>
<reference evidence="1 2" key="1">
    <citation type="submission" date="2015-07" db="EMBL/GenBank/DDBJ databases">
        <title>The genome of Dufourea novaeangliae.</title>
        <authorList>
            <person name="Pan H."/>
            <person name="Kapheim K."/>
        </authorList>
    </citation>
    <scope>NUCLEOTIDE SEQUENCE [LARGE SCALE GENOMIC DNA]</scope>
    <source>
        <strain evidence="1">0120121106</strain>
        <tissue evidence="1">Whole body</tissue>
    </source>
</reference>
<protein>
    <submittedName>
        <fullName evidence="1">Uncharacterized protein</fullName>
    </submittedName>
</protein>
<evidence type="ECO:0000313" key="1">
    <source>
        <dbReference type="EMBL" id="KZC07937.1"/>
    </source>
</evidence>
<name>A0A154P7U1_DUFNO</name>
<gene>
    <name evidence="1" type="ORF">WN55_10083</name>
</gene>
<keyword evidence="2" id="KW-1185">Reference proteome</keyword>
<sequence length="67" mass="7897">MQELDLVIGQQCKMFANVYDEQRLKRQERRSFSTTREARIARKKKNATLLEEFEEEEGLMYGPGIAD</sequence>